<dbReference type="NCBIfam" id="NF038076">
    <property type="entry name" value="fam_STM4015"/>
    <property type="match status" value="1"/>
</dbReference>
<comment type="caution">
    <text evidence="1">The sequence shown here is derived from an EMBL/GenBank/DDBJ whole genome shotgun (WGS) entry which is preliminary data.</text>
</comment>
<organism evidence="1 2">
    <name type="scientific">Actinomadura viridis</name>
    <dbReference type="NCBI Taxonomy" id="58110"/>
    <lineage>
        <taxon>Bacteria</taxon>
        <taxon>Bacillati</taxon>
        <taxon>Actinomycetota</taxon>
        <taxon>Actinomycetes</taxon>
        <taxon>Streptosporangiales</taxon>
        <taxon>Thermomonosporaceae</taxon>
        <taxon>Actinomadura</taxon>
    </lineage>
</organism>
<name>A0A931DMB4_9ACTN</name>
<dbReference type="EMBL" id="JADOUA010000001">
    <property type="protein sequence ID" value="MBG6091284.1"/>
    <property type="molecule type" value="Genomic_DNA"/>
</dbReference>
<accession>A0A931DMB4</accession>
<protein>
    <recommendedName>
        <fullName evidence="3">Leucine rich repeat (LRR) protein</fullName>
    </recommendedName>
</protein>
<evidence type="ECO:0000313" key="1">
    <source>
        <dbReference type="EMBL" id="MBG6091284.1"/>
    </source>
</evidence>
<dbReference type="RefSeq" id="WP_197013617.1">
    <property type="nucleotide sequence ID" value="NZ_BAABES010000001.1"/>
</dbReference>
<dbReference type="SUPFAM" id="SSF52047">
    <property type="entry name" value="RNI-like"/>
    <property type="match status" value="1"/>
</dbReference>
<dbReference type="Proteomes" id="UP000614047">
    <property type="component" value="Unassembled WGS sequence"/>
</dbReference>
<dbReference type="AlphaFoldDB" id="A0A931DMB4"/>
<dbReference type="InterPro" id="IPR047722">
    <property type="entry name" value="STM4015-like"/>
</dbReference>
<evidence type="ECO:0000313" key="2">
    <source>
        <dbReference type="Proteomes" id="UP000614047"/>
    </source>
</evidence>
<gene>
    <name evidence="1" type="ORF">IW256_005397</name>
</gene>
<evidence type="ECO:0008006" key="3">
    <source>
        <dbReference type="Google" id="ProtNLM"/>
    </source>
</evidence>
<reference evidence="1" key="1">
    <citation type="submission" date="2020-11" db="EMBL/GenBank/DDBJ databases">
        <title>Sequencing the genomes of 1000 actinobacteria strains.</title>
        <authorList>
            <person name="Klenk H.-P."/>
        </authorList>
    </citation>
    <scope>NUCLEOTIDE SEQUENCE</scope>
    <source>
        <strain evidence="1">DSM 43175</strain>
    </source>
</reference>
<dbReference type="InterPro" id="IPR032675">
    <property type="entry name" value="LRR_dom_sf"/>
</dbReference>
<keyword evidence="2" id="KW-1185">Reference proteome</keyword>
<sequence>MISEHLTEYDGLPVTVFDPKAGPGTAGLPAPDETAWTVRLVEDWDDSIDPEFLDRFTAAVDGTRVTHLIIGNWGNLGKDDPTPVSVLTAVADRLPNLRALFFGDIVLEEQEISWIEHSDITPLFNAFPTLERLDVRGGQGLEMKPVRHERLRTLRFESGGLPGGVVRAVAASDLPALDRLELWLGTSNYGGDATVEDLAPILSGERLPSLRCLGLEDSEIEDEIATAVAGAPVVARLESLSLGMGTLTDRGVEALLSGQPLTHLAFLGLNHAYLTKETRERVQAALPGVRIDLSDGQDPADDWPYVAVAE</sequence>
<dbReference type="Gene3D" id="3.80.10.10">
    <property type="entry name" value="Ribonuclease Inhibitor"/>
    <property type="match status" value="1"/>
</dbReference>
<proteinExistence type="predicted"/>